<keyword evidence="2" id="KW-1185">Reference proteome</keyword>
<dbReference type="RefSeq" id="XP_014670100.1">
    <property type="nucleotide sequence ID" value="XM_014814614.1"/>
</dbReference>
<dbReference type="Proteomes" id="UP000695022">
    <property type="component" value="Unplaced"/>
</dbReference>
<evidence type="ECO:0000313" key="2">
    <source>
        <dbReference type="Proteomes" id="UP000695022"/>
    </source>
</evidence>
<feature type="region of interest" description="Disordered" evidence="1">
    <location>
        <begin position="33"/>
        <end position="79"/>
    </location>
</feature>
<evidence type="ECO:0000313" key="3">
    <source>
        <dbReference type="RefSeq" id="XP_014670100.1"/>
    </source>
</evidence>
<gene>
    <name evidence="3" type="primary">LOC106811083</name>
</gene>
<sequence length="196" mass="21811">MAEREEPTFAVGVRTTTARLAVGVGRGRPIHRPTDYLPTLNETVGPRTLRLANTSKPYSRSHGRGTRREDQRSRPQNAQQEAVATLEKALQDANAACAEAGRKADRERDAAFNKLADLAGREHTLQEYLQYARVDFDQVLREKQQLHTQLQKARSCIIQMLGELSTALAENAQLKRELFITCNGPHLPAAPTTPTD</sequence>
<organism evidence="2 3">
    <name type="scientific">Priapulus caudatus</name>
    <name type="common">Priapulid worm</name>
    <dbReference type="NCBI Taxonomy" id="37621"/>
    <lineage>
        <taxon>Eukaryota</taxon>
        <taxon>Metazoa</taxon>
        <taxon>Ecdysozoa</taxon>
        <taxon>Scalidophora</taxon>
        <taxon>Priapulida</taxon>
        <taxon>Priapulimorpha</taxon>
        <taxon>Priapulimorphida</taxon>
        <taxon>Priapulidae</taxon>
        <taxon>Priapulus</taxon>
    </lineage>
</organism>
<proteinExistence type="predicted"/>
<evidence type="ECO:0000256" key="1">
    <source>
        <dbReference type="SAM" id="MobiDB-lite"/>
    </source>
</evidence>
<accession>A0ABM1ED29</accession>
<protein>
    <submittedName>
        <fullName evidence="3">Uncharacterized protein LOC106811083</fullName>
    </submittedName>
</protein>
<reference evidence="3" key="1">
    <citation type="submission" date="2025-08" db="UniProtKB">
        <authorList>
            <consortium name="RefSeq"/>
        </authorList>
    </citation>
    <scope>IDENTIFICATION</scope>
</reference>
<name>A0ABM1ED29_PRICU</name>
<dbReference type="GeneID" id="106811083"/>